<comment type="caution">
    <text evidence="3">The sequence shown here is derived from an EMBL/GenBank/DDBJ whole genome shotgun (WGS) entry which is preliminary data.</text>
</comment>
<keyword evidence="2" id="KW-0472">Membrane</keyword>
<dbReference type="InterPro" id="IPR007060">
    <property type="entry name" value="FtsL/DivIC"/>
</dbReference>
<organism evidence="3 4">
    <name type="scientific">Chengkuizengella marina</name>
    <dbReference type="NCBI Taxonomy" id="2507566"/>
    <lineage>
        <taxon>Bacteria</taxon>
        <taxon>Bacillati</taxon>
        <taxon>Bacillota</taxon>
        <taxon>Bacilli</taxon>
        <taxon>Bacillales</taxon>
        <taxon>Paenibacillaceae</taxon>
        <taxon>Chengkuizengella</taxon>
    </lineage>
</organism>
<accession>A0A6N9Q7T3</accession>
<gene>
    <name evidence="3" type="ORF">ERL59_17865</name>
</gene>
<dbReference type="RefSeq" id="WP_160647630.1">
    <property type="nucleotide sequence ID" value="NZ_SIJB01000042.1"/>
</dbReference>
<dbReference type="InterPro" id="IPR039076">
    <property type="entry name" value="DivIC"/>
</dbReference>
<name>A0A6N9Q7T3_9BACL</name>
<keyword evidence="1" id="KW-0175">Coiled coil</keyword>
<dbReference type="EMBL" id="SIJB01000042">
    <property type="protein sequence ID" value="NBI30820.1"/>
    <property type="molecule type" value="Genomic_DNA"/>
</dbReference>
<keyword evidence="4" id="KW-1185">Reference proteome</keyword>
<evidence type="ECO:0000313" key="4">
    <source>
        <dbReference type="Proteomes" id="UP000448943"/>
    </source>
</evidence>
<evidence type="ECO:0000256" key="1">
    <source>
        <dbReference type="SAM" id="Coils"/>
    </source>
</evidence>
<evidence type="ECO:0000313" key="3">
    <source>
        <dbReference type="EMBL" id="NBI30820.1"/>
    </source>
</evidence>
<dbReference type="Pfam" id="PF04977">
    <property type="entry name" value="DivIC"/>
    <property type="match status" value="1"/>
</dbReference>
<keyword evidence="2" id="KW-1133">Transmembrane helix</keyword>
<protein>
    <submittedName>
        <fullName evidence="3">Septum formation initiator family protein</fullName>
    </submittedName>
</protein>
<proteinExistence type="predicted"/>
<dbReference type="OrthoDB" id="2382043at2"/>
<dbReference type="AlphaFoldDB" id="A0A6N9Q7T3"/>
<dbReference type="Proteomes" id="UP000448943">
    <property type="component" value="Unassembled WGS sequence"/>
</dbReference>
<keyword evidence="2" id="KW-0812">Transmembrane</keyword>
<reference evidence="3 4" key="1">
    <citation type="submission" date="2019-01" db="EMBL/GenBank/DDBJ databases">
        <title>Chengkuizengella sp. nov., isolated from deep-sea sediment of East Pacific Ocean.</title>
        <authorList>
            <person name="Yang J."/>
            <person name="Lai Q."/>
            <person name="Shao Z."/>
        </authorList>
    </citation>
    <scope>NUCLEOTIDE SEQUENCE [LARGE SCALE GENOMIC DNA]</scope>
    <source>
        <strain evidence="3 4">YPA3-1-1</strain>
    </source>
</reference>
<feature type="transmembrane region" description="Helical" evidence="2">
    <location>
        <begin position="21"/>
        <end position="38"/>
    </location>
</feature>
<dbReference type="PANTHER" id="PTHR40027">
    <property type="entry name" value="CELL DIVISION PROTEIN DIVIC"/>
    <property type="match status" value="1"/>
</dbReference>
<evidence type="ECO:0000256" key="2">
    <source>
        <dbReference type="SAM" id="Phobius"/>
    </source>
</evidence>
<sequence>MNGRHPQEIKPNIGFRRRFKLLIVILISFMSWATMTIWNQAQVLDAKNEQRILLEDQLKETQKLNDEYNNEITRLQDPEYIEQRVRKDLQMTQEGETLLILTK</sequence>
<feature type="coiled-coil region" evidence="1">
    <location>
        <begin position="44"/>
        <end position="71"/>
    </location>
</feature>
<dbReference type="PANTHER" id="PTHR40027:SF1">
    <property type="entry name" value="CELL DIVISION PROTEIN DIVIC"/>
    <property type="match status" value="1"/>
</dbReference>
<dbReference type="GO" id="GO:0051301">
    <property type="term" value="P:cell division"/>
    <property type="evidence" value="ECO:0007669"/>
    <property type="project" value="InterPro"/>
</dbReference>